<gene>
    <name evidence="2" type="ORF">BD410DRAFT_840846</name>
</gene>
<dbReference type="EMBL" id="ML170183">
    <property type="protein sequence ID" value="TDL21150.1"/>
    <property type="molecule type" value="Genomic_DNA"/>
</dbReference>
<dbReference type="Proteomes" id="UP000294933">
    <property type="component" value="Unassembled WGS sequence"/>
</dbReference>
<evidence type="ECO:0000256" key="1">
    <source>
        <dbReference type="SAM" id="MobiDB-lite"/>
    </source>
</evidence>
<reference evidence="2 3" key="1">
    <citation type="submission" date="2018-06" db="EMBL/GenBank/DDBJ databases">
        <title>A transcriptomic atlas of mushroom development highlights an independent origin of complex multicellularity.</title>
        <authorList>
            <consortium name="DOE Joint Genome Institute"/>
            <person name="Krizsan K."/>
            <person name="Almasi E."/>
            <person name="Merenyi Z."/>
            <person name="Sahu N."/>
            <person name="Viragh M."/>
            <person name="Koszo T."/>
            <person name="Mondo S."/>
            <person name="Kiss B."/>
            <person name="Balint B."/>
            <person name="Kues U."/>
            <person name="Barry K."/>
            <person name="Hegedus J.C."/>
            <person name="Henrissat B."/>
            <person name="Johnson J."/>
            <person name="Lipzen A."/>
            <person name="Ohm R."/>
            <person name="Nagy I."/>
            <person name="Pangilinan J."/>
            <person name="Yan J."/>
            <person name="Xiong Y."/>
            <person name="Grigoriev I.V."/>
            <person name="Hibbett D.S."/>
            <person name="Nagy L.G."/>
        </authorList>
    </citation>
    <scope>NUCLEOTIDE SEQUENCE [LARGE SCALE GENOMIC DNA]</scope>
    <source>
        <strain evidence="2 3">SZMC22713</strain>
    </source>
</reference>
<feature type="compositionally biased region" description="Pro residues" evidence="1">
    <location>
        <begin position="63"/>
        <end position="72"/>
    </location>
</feature>
<feature type="region of interest" description="Disordered" evidence="1">
    <location>
        <begin position="33"/>
        <end position="78"/>
    </location>
</feature>
<accession>A0A4Y7Q2Y5</accession>
<protein>
    <submittedName>
        <fullName evidence="2">Uncharacterized protein</fullName>
    </submittedName>
</protein>
<keyword evidence="3" id="KW-1185">Reference proteome</keyword>
<proteinExistence type="predicted"/>
<sequence length="316" mass="34337">MALVTVLSEGYQDPALDNHHSCVWYSTSTPLQPSTSSTSISQHQRANAPVRRARTTTATTMPQPRPAPPTPPSSHTACKRASSMCMHSRSNLSNSSIFTHERSRVWTAAITTTPRPRPAPHLPSSRTGSRTSRMATHAAVLNIGSIECMKTPHIEPPKTPPSRMCTHALVLDACGSGVNSHPQTTASPLITTTTHYLHTQCANVPIEMRGRVRLRTRPMCDCTSSTMTSISTRWHAKSPGISTHRRANAPVQRATCILTSTTSTSSISTHGHANAPILHAQGMQTSPFNMHGWPPPPPVPLPLHARRTNAFIRHVL</sequence>
<dbReference type="AlphaFoldDB" id="A0A4Y7Q2Y5"/>
<evidence type="ECO:0000313" key="3">
    <source>
        <dbReference type="Proteomes" id="UP000294933"/>
    </source>
</evidence>
<name>A0A4Y7Q2Y5_9AGAM</name>
<organism evidence="2 3">
    <name type="scientific">Rickenella mellea</name>
    <dbReference type="NCBI Taxonomy" id="50990"/>
    <lineage>
        <taxon>Eukaryota</taxon>
        <taxon>Fungi</taxon>
        <taxon>Dikarya</taxon>
        <taxon>Basidiomycota</taxon>
        <taxon>Agaricomycotina</taxon>
        <taxon>Agaricomycetes</taxon>
        <taxon>Hymenochaetales</taxon>
        <taxon>Rickenellaceae</taxon>
        <taxon>Rickenella</taxon>
    </lineage>
</organism>
<feature type="region of interest" description="Disordered" evidence="1">
    <location>
        <begin position="113"/>
        <end position="133"/>
    </location>
</feature>
<feature type="compositionally biased region" description="Polar residues" evidence="1">
    <location>
        <begin position="124"/>
        <end position="133"/>
    </location>
</feature>
<evidence type="ECO:0000313" key="2">
    <source>
        <dbReference type="EMBL" id="TDL21150.1"/>
    </source>
</evidence>
<dbReference type="VEuPathDB" id="FungiDB:BD410DRAFT_840846"/>
<feature type="compositionally biased region" description="Low complexity" evidence="1">
    <location>
        <begin position="33"/>
        <end position="62"/>
    </location>
</feature>